<evidence type="ECO:0000313" key="1">
    <source>
        <dbReference type="EMBL" id="KAI5653027.1"/>
    </source>
</evidence>
<accession>A0ACB9ZZ81</accession>
<dbReference type="Proteomes" id="UP001060085">
    <property type="component" value="Linkage Group LG07"/>
</dbReference>
<sequence length="138" mass="16056">MKAKEEGMGKELSIGFEDTSLSLSLNLFLYYHEFSFKDLKFFFGLYASYVTLVGNMMEFMWLLFCGKKMNGSFKVVKVHPCYLAKTTFENGAFELTLRDLDEKLLNSLLYCKEKLGGLSPLKETEHQIEWVTRVTLRF</sequence>
<name>A0ACB9ZZ81_CATRO</name>
<evidence type="ECO:0000313" key="2">
    <source>
        <dbReference type="Proteomes" id="UP001060085"/>
    </source>
</evidence>
<keyword evidence="2" id="KW-1185">Reference proteome</keyword>
<protein>
    <submittedName>
        <fullName evidence="1">Uncharacterized protein</fullName>
    </submittedName>
</protein>
<proteinExistence type="predicted"/>
<dbReference type="EMBL" id="CM044707">
    <property type="protein sequence ID" value="KAI5653027.1"/>
    <property type="molecule type" value="Genomic_DNA"/>
</dbReference>
<reference evidence="2" key="1">
    <citation type="journal article" date="2023" name="Nat. Plants">
        <title>Single-cell RNA sequencing provides a high-resolution roadmap for understanding the multicellular compartmentation of specialized metabolism.</title>
        <authorList>
            <person name="Sun S."/>
            <person name="Shen X."/>
            <person name="Li Y."/>
            <person name="Li Y."/>
            <person name="Wang S."/>
            <person name="Li R."/>
            <person name="Zhang H."/>
            <person name="Shen G."/>
            <person name="Guo B."/>
            <person name="Wei J."/>
            <person name="Xu J."/>
            <person name="St-Pierre B."/>
            <person name="Chen S."/>
            <person name="Sun C."/>
        </authorList>
    </citation>
    <scope>NUCLEOTIDE SEQUENCE [LARGE SCALE GENOMIC DNA]</scope>
</reference>
<gene>
    <name evidence="1" type="ORF">M9H77_30214</name>
</gene>
<organism evidence="1 2">
    <name type="scientific">Catharanthus roseus</name>
    <name type="common">Madagascar periwinkle</name>
    <name type="synonym">Vinca rosea</name>
    <dbReference type="NCBI Taxonomy" id="4058"/>
    <lineage>
        <taxon>Eukaryota</taxon>
        <taxon>Viridiplantae</taxon>
        <taxon>Streptophyta</taxon>
        <taxon>Embryophyta</taxon>
        <taxon>Tracheophyta</taxon>
        <taxon>Spermatophyta</taxon>
        <taxon>Magnoliopsida</taxon>
        <taxon>eudicotyledons</taxon>
        <taxon>Gunneridae</taxon>
        <taxon>Pentapetalae</taxon>
        <taxon>asterids</taxon>
        <taxon>lamiids</taxon>
        <taxon>Gentianales</taxon>
        <taxon>Apocynaceae</taxon>
        <taxon>Rauvolfioideae</taxon>
        <taxon>Vinceae</taxon>
        <taxon>Catharanthinae</taxon>
        <taxon>Catharanthus</taxon>
    </lineage>
</organism>
<comment type="caution">
    <text evidence="1">The sequence shown here is derived from an EMBL/GenBank/DDBJ whole genome shotgun (WGS) entry which is preliminary data.</text>
</comment>